<keyword evidence="1" id="KW-0472">Membrane</keyword>
<reference evidence="2" key="1">
    <citation type="submission" date="2015-12" db="EMBL/GenBank/DDBJ databases">
        <title>Gene expression during late stages of embryo sac development: a critical building block for successful pollen-pistil interactions.</title>
        <authorList>
            <person name="Liu Y."/>
            <person name="Joly V."/>
            <person name="Sabar M."/>
            <person name="Matton D.P."/>
        </authorList>
    </citation>
    <scope>NUCLEOTIDE SEQUENCE</scope>
</reference>
<keyword evidence="1" id="KW-1133">Transmembrane helix</keyword>
<keyword evidence="1" id="KW-0812">Transmembrane</keyword>
<name>A0A0V0H425_SOLCH</name>
<evidence type="ECO:0000256" key="1">
    <source>
        <dbReference type="SAM" id="Phobius"/>
    </source>
</evidence>
<dbReference type="EMBL" id="GEDG01026768">
    <property type="protein sequence ID" value="JAP14294.1"/>
    <property type="molecule type" value="Transcribed_RNA"/>
</dbReference>
<proteinExistence type="predicted"/>
<organism evidence="2">
    <name type="scientific">Solanum chacoense</name>
    <name type="common">Chaco potato</name>
    <dbReference type="NCBI Taxonomy" id="4108"/>
    <lineage>
        <taxon>Eukaryota</taxon>
        <taxon>Viridiplantae</taxon>
        <taxon>Streptophyta</taxon>
        <taxon>Embryophyta</taxon>
        <taxon>Tracheophyta</taxon>
        <taxon>Spermatophyta</taxon>
        <taxon>Magnoliopsida</taxon>
        <taxon>eudicotyledons</taxon>
        <taxon>Gunneridae</taxon>
        <taxon>Pentapetalae</taxon>
        <taxon>asterids</taxon>
        <taxon>lamiids</taxon>
        <taxon>Solanales</taxon>
        <taxon>Solanaceae</taxon>
        <taxon>Solanoideae</taxon>
        <taxon>Solaneae</taxon>
        <taxon>Solanum</taxon>
    </lineage>
</organism>
<accession>A0A0V0H425</accession>
<sequence>MKNKNFYQNVLFLVTCAHAAYYICDASMCINLLIILLLFLKVFLMSSSVSIPYIARNSQK</sequence>
<dbReference type="AlphaFoldDB" id="A0A0V0H425"/>
<protein>
    <submittedName>
        <fullName evidence="2">Putative ovule protein</fullName>
    </submittedName>
</protein>
<feature type="transmembrane region" description="Helical" evidence="1">
    <location>
        <begin position="31"/>
        <end position="55"/>
    </location>
</feature>
<feature type="transmembrane region" description="Helical" evidence="1">
    <location>
        <begin position="6"/>
        <end position="24"/>
    </location>
</feature>
<evidence type="ECO:0000313" key="2">
    <source>
        <dbReference type="EMBL" id="JAP14294.1"/>
    </source>
</evidence>